<name>A0AA35YUS5_LACSI</name>
<keyword evidence="3" id="KW-1185">Reference proteome</keyword>
<evidence type="ECO:0000313" key="2">
    <source>
        <dbReference type="EMBL" id="CAI9280658.1"/>
    </source>
</evidence>
<evidence type="ECO:0000313" key="3">
    <source>
        <dbReference type="Proteomes" id="UP001177003"/>
    </source>
</evidence>
<accession>A0AA35YUS5</accession>
<dbReference type="Pfam" id="PF14377">
    <property type="entry name" value="UBM"/>
    <property type="match status" value="2"/>
</dbReference>
<reference evidence="2" key="1">
    <citation type="submission" date="2023-04" db="EMBL/GenBank/DDBJ databases">
        <authorList>
            <person name="Vijverberg K."/>
            <person name="Xiong W."/>
            <person name="Schranz E."/>
        </authorList>
    </citation>
    <scope>NUCLEOTIDE SEQUENCE</scope>
</reference>
<keyword evidence="1" id="KW-0808">Transferase</keyword>
<dbReference type="Proteomes" id="UP001177003">
    <property type="component" value="Chromosome 4"/>
</dbReference>
<protein>
    <submittedName>
        <fullName evidence="2">Uncharacterized protein</fullName>
    </submittedName>
</protein>
<dbReference type="InterPro" id="IPR025527">
    <property type="entry name" value="HUWE1/Rev1_UBM"/>
</dbReference>
<dbReference type="GO" id="GO:0016740">
    <property type="term" value="F:transferase activity"/>
    <property type="evidence" value="ECO:0007669"/>
    <property type="project" value="UniProtKB-KW"/>
</dbReference>
<evidence type="ECO:0000256" key="1">
    <source>
        <dbReference type="ARBA" id="ARBA00022679"/>
    </source>
</evidence>
<organism evidence="2 3">
    <name type="scientific">Lactuca saligna</name>
    <name type="common">Willowleaf lettuce</name>
    <dbReference type="NCBI Taxonomy" id="75948"/>
    <lineage>
        <taxon>Eukaryota</taxon>
        <taxon>Viridiplantae</taxon>
        <taxon>Streptophyta</taxon>
        <taxon>Embryophyta</taxon>
        <taxon>Tracheophyta</taxon>
        <taxon>Spermatophyta</taxon>
        <taxon>Magnoliopsida</taxon>
        <taxon>eudicotyledons</taxon>
        <taxon>Gunneridae</taxon>
        <taxon>Pentapetalae</taxon>
        <taxon>asterids</taxon>
        <taxon>campanulids</taxon>
        <taxon>Asterales</taxon>
        <taxon>Asteraceae</taxon>
        <taxon>Cichorioideae</taxon>
        <taxon>Cichorieae</taxon>
        <taxon>Lactucinae</taxon>
        <taxon>Lactuca</taxon>
    </lineage>
</organism>
<gene>
    <name evidence="2" type="ORF">LSALG_LOCUS20393</name>
</gene>
<sequence>MPLAINSSHSCMLYERLKVIGGEIGMLLEQNNKSLDQISANLSVLKPGARFVGARKCESNQHDGNSKGLVLLAMSTLLSESDSRALKWLIELVQGNTDTSRSCFTGAEDNLGIGNDDAEEILTRNKQSGGSNASSIPVGLEHLLVSHFRRPTPENPFDQEKLEEVEDTPRDAAGFAPIDPAFLDTLPEELRDEVLSGRQGLVAPQPPATIEPQNDGDIDPEFLAALPPDIRVLLTSSDAVLANLTPALVAKVNMLRERFARRYIGHYLVCSQEVGGMSLLEEGKEMDPTWIEVVGSLPIGQVEVSLLKLMEPL</sequence>
<dbReference type="AlphaFoldDB" id="A0AA35YUS5"/>
<proteinExistence type="predicted"/>
<dbReference type="EMBL" id="OX465080">
    <property type="protein sequence ID" value="CAI9280658.1"/>
    <property type="molecule type" value="Genomic_DNA"/>
</dbReference>